<organism evidence="1 2">
    <name type="scientific">Streptomyces fildesensis</name>
    <dbReference type="NCBI Taxonomy" id="375757"/>
    <lineage>
        <taxon>Bacteria</taxon>
        <taxon>Bacillati</taxon>
        <taxon>Actinomycetota</taxon>
        <taxon>Actinomycetes</taxon>
        <taxon>Kitasatosporales</taxon>
        <taxon>Streptomycetaceae</taxon>
        <taxon>Streptomyces</taxon>
    </lineage>
</organism>
<dbReference type="RefSeq" id="WP_399656262.1">
    <property type="nucleotide sequence ID" value="NZ_JBITYG010000012.1"/>
</dbReference>
<reference evidence="1 2" key="1">
    <citation type="submission" date="2024-10" db="EMBL/GenBank/DDBJ databases">
        <title>The Natural Products Discovery Center: Release of the First 8490 Sequenced Strains for Exploring Actinobacteria Biosynthetic Diversity.</title>
        <authorList>
            <person name="Kalkreuter E."/>
            <person name="Kautsar S.A."/>
            <person name="Yang D."/>
            <person name="Bader C.D."/>
            <person name="Teijaro C.N."/>
            <person name="Fluegel L."/>
            <person name="Davis C.M."/>
            <person name="Simpson J.R."/>
            <person name="Lauterbach L."/>
            <person name="Steele A.D."/>
            <person name="Gui C."/>
            <person name="Meng S."/>
            <person name="Li G."/>
            <person name="Viehrig K."/>
            <person name="Ye F."/>
            <person name="Su P."/>
            <person name="Kiefer A.F."/>
            <person name="Nichols A."/>
            <person name="Cepeda A.J."/>
            <person name="Yan W."/>
            <person name="Fan B."/>
            <person name="Jiang Y."/>
            <person name="Adhikari A."/>
            <person name="Zheng C.-J."/>
            <person name="Schuster L."/>
            <person name="Cowan T.M."/>
            <person name="Smanski M.J."/>
            <person name="Chevrette M.G."/>
            <person name="De Carvalho L.P.S."/>
            <person name="Shen B."/>
        </authorList>
    </citation>
    <scope>NUCLEOTIDE SEQUENCE [LARGE SCALE GENOMIC DNA]</scope>
    <source>
        <strain evidence="1 2">NPDC053399</strain>
    </source>
</reference>
<comment type="caution">
    <text evidence="1">The sequence shown here is derived from an EMBL/GenBank/DDBJ whole genome shotgun (WGS) entry which is preliminary data.</text>
</comment>
<protein>
    <submittedName>
        <fullName evidence="1">Uncharacterized protein</fullName>
    </submittedName>
</protein>
<dbReference type="Proteomes" id="UP001614394">
    <property type="component" value="Unassembled WGS sequence"/>
</dbReference>
<evidence type="ECO:0000313" key="1">
    <source>
        <dbReference type="EMBL" id="MFI9105522.1"/>
    </source>
</evidence>
<evidence type="ECO:0000313" key="2">
    <source>
        <dbReference type="Proteomes" id="UP001614394"/>
    </source>
</evidence>
<dbReference type="EMBL" id="JBITYG010000012">
    <property type="protein sequence ID" value="MFI9105522.1"/>
    <property type="molecule type" value="Genomic_DNA"/>
</dbReference>
<sequence>MPTSSVDHTAIIDAIMSSVSRSTLPFQQAVRERYLGTAFWFNDLLESTPERGDVVRQYLVTAGALTRYDLAEVTLRAELCVPEMTAEKLLMTGFADGWEHYDDLGVAVMPAEGLHAHGERKGWRWSTDEITDGLAAGEQDIAAIGMEPVPAYILGHDVDASSGARLQAVVVGNVARVGNGSIRWDRTVPDGCAGAPVFIGVPLGEGRVRLVCLGVVLPGRERNLIAPFDQIRRAVRGGVPSPSRKRNGWKLWRR</sequence>
<keyword evidence="2" id="KW-1185">Reference proteome</keyword>
<accession>A0ABW8CI87</accession>
<proteinExistence type="predicted"/>
<gene>
    <name evidence="1" type="ORF">ACIGXA_33950</name>
</gene>
<name>A0ABW8CI87_9ACTN</name>